<sequence length="92" mass="9999">MIQMPRTTDEILAHADELAARFESYEPNSNDELNANAILELRTAVAEQSAAQRHIQEAVRQARNSGMSWAAIGSLVGTSGEAARQRYGNQAA</sequence>
<organism evidence="1 2">
    <name type="scientific">Kocuria atrinae</name>
    <dbReference type="NCBI Taxonomy" id="592377"/>
    <lineage>
        <taxon>Bacteria</taxon>
        <taxon>Bacillati</taxon>
        <taxon>Actinomycetota</taxon>
        <taxon>Actinomycetes</taxon>
        <taxon>Micrococcales</taxon>
        <taxon>Micrococcaceae</taxon>
        <taxon>Kocuria</taxon>
    </lineage>
</organism>
<protein>
    <submittedName>
        <fullName evidence="1">Uncharacterized protein</fullName>
    </submittedName>
</protein>
<dbReference type="Proteomes" id="UP001500166">
    <property type="component" value="Unassembled WGS sequence"/>
</dbReference>
<reference evidence="1 2" key="1">
    <citation type="journal article" date="2019" name="Int. J. Syst. Evol. Microbiol.">
        <title>The Global Catalogue of Microorganisms (GCM) 10K type strain sequencing project: providing services to taxonomists for standard genome sequencing and annotation.</title>
        <authorList>
            <consortium name="The Broad Institute Genomics Platform"/>
            <consortium name="The Broad Institute Genome Sequencing Center for Infectious Disease"/>
            <person name="Wu L."/>
            <person name="Ma J."/>
        </authorList>
    </citation>
    <scope>NUCLEOTIDE SEQUENCE [LARGE SCALE GENOMIC DNA]</scope>
    <source>
        <strain evidence="1 2">JCM 15914</strain>
    </source>
</reference>
<evidence type="ECO:0000313" key="2">
    <source>
        <dbReference type="Proteomes" id="UP001500166"/>
    </source>
</evidence>
<proteinExistence type="predicted"/>
<gene>
    <name evidence="1" type="ORF">GCM10009824_11150</name>
</gene>
<comment type="caution">
    <text evidence="1">The sequence shown here is derived from an EMBL/GenBank/DDBJ whole genome shotgun (WGS) entry which is preliminary data.</text>
</comment>
<accession>A0ABN2XMG5</accession>
<keyword evidence="2" id="KW-1185">Reference proteome</keyword>
<dbReference type="EMBL" id="BAAAQA010000012">
    <property type="protein sequence ID" value="GAA2114137.1"/>
    <property type="molecule type" value="Genomic_DNA"/>
</dbReference>
<evidence type="ECO:0000313" key="1">
    <source>
        <dbReference type="EMBL" id="GAA2114137.1"/>
    </source>
</evidence>
<name>A0ABN2XMG5_9MICC</name>